<sequence length="476" mass="52841">MQMIDIQPHRLGIPVLPETSATPRTHLPPATWHPDSWRARPIAQQPDWPDPHHVQRVAEEIALQPPLVLPDEIGTLQQSLAAAAEGNAFLLQAGDCAERFTSCTEHGVRSKLRVILQLAILLTYGSGLPVVKVGRIAGQFAKPRSKPTEVIDGVELPAYRGDIVNGPEPTEEARRPDVDRLMRAYHHSSATLNVLRALTKEGFADLEQVHAWNTEFVRRSPAGQHYEQVADNITWALRFMQACGMNGKESLRQVHFYTSHEALLPQYEQALTRYDKKTGAWFDTSAHMVWIGDRTRQLDGAHVEFLSGIANPIGLKVGPTTTPGGLRDLVERLDPDHVPGRLVLISRMGADQVTDLLPPLLRAVRSTGRSVVWACDPMHGNTFVSQSGYKTRRLSDITREIVGFFAAHKQEGVHPGGIHLELTGDNVTECLGGAEEILDTHLCTRYETACDPRLNASQSIELAFRVAELLREHRGR</sequence>
<evidence type="ECO:0000313" key="5">
    <source>
        <dbReference type="EMBL" id="NRN67048.1"/>
    </source>
</evidence>
<evidence type="ECO:0000313" key="6">
    <source>
        <dbReference type="Proteomes" id="UP000763557"/>
    </source>
</evidence>
<comment type="similarity">
    <text evidence="1 3">Belongs to the class-II DAHP synthase family.</text>
</comment>
<dbReference type="InterPro" id="IPR002480">
    <property type="entry name" value="DAHP_synth_2"/>
</dbReference>
<organism evidence="5 6">
    <name type="scientific">Kibdelosporangium persicum</name>
    <dbReference type="NCBI Taxonomy" id="2698649"/>
    <lineage>
        <taxon>Bacteria</taxon>
        <taxon>Bacillati</taxon>
        <taxon>Actinomycetota</taxon>
        <taxon>Actinomycetes</taxon>
        <taxon>Pseudonocardiales</taxon>
        <taxon>Pseudonocardiaceae</taxon>
        <taxon>Kibdelosporangium</taxon>
    </lineage>
</organism>
<dbReference type="EMBL" id="JAAATY010000012">
    <property type="protein sequence ID" value="NRN67048.1"/>
    <property type="molecule type" value="Genomic_DNA"/>
</dbReference>
<reference evidence="5 6" key="1">
    <citation type="submission" date="2020-01" db="EMBL/GenBank/DDBJ databases">
        <title>Kibdelosporangium persica a novel Actinomycetes from a hot desert in Iran.</title>
        <authorList>
            <person name="Safaei N."/>
            <person name="Zaburannyi N."/>
            <person name="Mueller R."/>
            <person name="Wink J."/>
        </authorList>
    </citation>
    <scope>NUCLEOTIDE SEQUENCE [LARGE SCALE GENOMIC DNA]</scope>
    <source>
        <strain evidence="5 6">4NS15</strain>
    </source>
</reference>
<keyword evidence="6" id="KW-1185">Reference proteome</keyword>
<keyword evidence="3" id="KW-0028">Amino-acid biosynthesis</keyword>
<name>A0ABX2F898_9PSEU</name>
<gene>
    <name evidence="5" type="ORF">GC106_42810</name>
</gene>
<dbReference type="EC" id="2.5.1.54" evidence="3"/>
<comment type="pathway">
    <text evidence="3">Metabolic intermediate biosynthesis; chorismate biosynthesis; chorismate from D-erythrose 4-phosphate and phosphoenolpyruvate: step 1/7.</text>
</comment>
<dbReference type="InterPro" id="IPR013785">
    <property type="entry name" value="Aldolase_TIM"/>
</dbReference>
<dbReference type="PANTHER" id="PTHR21337:SF0">
    <property type="entry name" value="PHOSPHO-2-DEHYDRO-3-DEOXYHEPTONATE ALDOLASE"/>
    <property type="match status" value="1"/>
</dbReference>
<dbReference type="SUPFAM" id="SSF51569">
    <property type="entry name" value="Aldolase"/>
    <property type="match status" value="1"/>
</dbReference>
<evidence type="ECO:0000256" key="2">
    <source>
        <dbReference type="ARBA" id="ARBA00022679"/>
    </source>
</evidence>
<evidence type="ECO:0000256" key="3">
    <source>
        <dbReference type="RuleBase" id="RU363071"/>
    </source>
</evidence>
<evidence type="ECO:0000256" key="4">
    <source>
        <dbReference type="SAM" id="MobiDB-lite"/>
    </source>
</evidence>
<proteinExistence type="inferred from homology"/>
<dbReference type="NCBIfam" id="TIGR01358">
    <property type="entry name" value="DAHP_synth_II"/>
    <property type="match status" value="1"/>
</dbReference>
<dbReference type="Pfam" id="PF01474">
    <property type="entry name" value="DAHP_synth_2"/>
    <property type="match status" value="1"/>
</dbReference>
<comment type="catalytic activity">
    <reaction evidence="3">
        <text>D-erythrose 4-phosphate + phosphoenolpyruvate + H2O = 7-phospho-2-dehydro-3-deoxy-D-arabino-heptonate + phosphate</text>
        <dbReference type="Rhea" id="RHEA:14717"/>
        <dbReference type="ChEBI" id="CHEBI:15377"/>
        <dbReference type="ChEBI" id="CHEBI:16897"/>
        <dbReference type="ChEBI" id="CHEBI:43474"/>
        <dbReference type="ChEBI" id="CHEBI:58394"/>
        <dbReference type="ChEBI" id="CHEBI:58702"/>
        <dbReference type="EC" id="2.5.1.54"/>
    </reaction>
</comment>
<accession>A0ABX2F898</accession>
<protein>
    <recommendedName>
        <fullName evidence="3">Phospho-2-dehydro-3-deoxyheptonate aldolase</fullName>
        <ecNumber evidence="3">2.5.1.54</ecNumber>
    </recommendedName>
</protein>
<keyword evidence="2 3" id="KW-0808">Transferase</keyword>
<evidence type="ECO:0000256" key="1">
    <source>
        <dbReference type="ARBA" id="ARBA00008911"/>
    </source>
</evidence>
<dbReference type="PANTHER" id="PTHR21337">
    <property type="entry name" value="PHOSPHO-2-DEHYDRO-3-DEOXYHEPTONATE ALDOLASE 1, 2"/>
    <property type="match status" value="1"/>
</dbReference>
<keyword evidence="3" id="KW-0057">Aromatic amino acid biosynthesis</keyword>
<comment type="caution">
    <text evidence="5">The sequence shown here is derived from an EMBL/GenBank/DDBJ whole genome shotgun (WGS) entry which is preliminary data.</text>
</comment>
<dbReference type="Proteomes" id="UP000763557">
    <property type="component" value="Unassembled WGS sequence"/>
</dbReference>
<dbReference type="RefSeq" id="WP_246366587.1">
    <property type="nucleotide sequence ID" value="NZ_CBCSGW010000001.1"/>
</dbReference>
<dbReference type="Gene3D" id="3.20.20.70">
    <property type="entry name" value="Aldolase class I"/>
    <property type="match status" value="1"/>
</dbReference>
<feature type="region of interest" description="Disordered" evidence="4">
    <location>
        <begin position="15"/>
        <end position="35"/>
    </location>
</feature>